<feature type="domain" description="VOC" evidence="2">
    <location>
        <begin position="195"/>
        <end position="305"/>
    </location>
</feature>
<accession>A0A6J4SMD9</accession>
<evidence type="ECO:0000259" key="2">
    <source>
        <dbReference type="PROSITE" id="PS51819"/>
    </source>
</evidence>
<dbReference type="InterPro" id="IPR037523">
    <property type="entry name" value="VOC_core"/>
</dbReference>
<dbReference type="PROSITE" id="PS51819">
    <property type="entry name" value="VOC"/>
    <property type="match status" value="1"/>
</dbReference>
<feature type="region of interest" description="Disordered" evidence="1">
    <location>
        <begin position="164"/>
        <end position="192"/>
    </location>
</feature>
<feature type="region of interest" description="Disordered" evidence="1">
    <location>
        <begin position="80"/>
        <end position="101"/>
    </location>
</feature>
<organism evidence="3">
    <name type="scientific">uncultured Solirubrobacteraceae bacterium</name>
    <dbReference type="NCBI Taxonomy" id="1162706"/>
    <lineage>
        <taxon>Bacteria</taxon>
        <taxon>Bacillati</taxon>
        <taxon>Actinomycetota</taxon>
        <taxon>Thermoleophilia</taxon>
        <taxon>Solirubrobacterales</taxon>
        <taxon>Solirubrobacteraceae</taxon>
        <taxon>environmental samples</taxon>
    </lineage>
</organism>
<name>A0A6J4SMD9_9ACTN</name>
<dbReference type="EMBL" id="CADCVO010000354">
    <property type="protein sequence ID" value="CAA9500289.1"/>
    <property type="molecule type" value="Genomic_DNA"/>
</dbReference>
<sequence>MLERHHEGQLDALPLLVAGVGAGQAVLEPELRVGVRLDPDGLDERLPGARVGIRRGAEVHGQDPLGALADLRQARVRGDRVEPGAQGGALLEAPERPPGPQQRVLERVLGVVDGAEHAVGVGVELAAVGLHEPAEGLLVAAAGGPQQDGGRGIGGRRRASHALSIRPDGTPAFPPMSSRASRGPRGTMRSSRGTPVVHLELHTPDGSGAADLYAGLCGWRPEAVPTGRGAYLALELGRRLGGGIVECPTARPLWLPYVQVGAVDEVTERARDLGARVLLEPRDGPAGRRSVVRTAAGGDIAFWQRRR</sequence>
<dbReference type="SUPFAM" id="SSF54593">
    <property type="entry name" value="Glyoxalase/Bleomycin resistance protein/Dihydroxybiphenyl dioxygenase"/>
    <property type="match status" value="1"/>
</dbReference>
<proteinExistence type="predicted"/>
<gene>
    <name evidence="3" type="ORF">AVDCRST_MAG13-2207</name>
</gene>
<dbReference type="Gene3D" id="3.10.180.10">
    <property type="entry name" value="2,3-Dihydroxybiphenyl 1,2-Dioxygenase, domain 1"/>
    <property type="match status" value="1"/>
</dbReference>
<reference evidence="3" key="1">
    <citation type="submission" date="2020-02" db="EMBL/GenBank/DDBJ databases">
        <authorList>
            <person name="Meier V. D."/>
        </authorList>
    </citation>
    <scope>NUCLEOTIDE SEQUENCE</scope>
    <source>
        <strain evidence="3">AVDCRST_MAG13</strain>
    </source>
</reference>
<evidence type="ECO:0000313" key="3">
    <source>
        <dbReference type="EMBL" id="CAA9500289.1"/>
    </source>
</evidence>
<dbReference type="AlphaFoldDB" id="A0A6J4SMD9"/>
<dbReference type="InterPro" id="IPR029068">
    <property type="entry name" value="Glyas_Bleomycin-R_OHBP_Dase"/>
</dbReference>
<protein>
    <recommendedName>
        <fullName evidence="2">VOC domain-containing protein</fullName>
    </recommendedName>
</protein>
<evidence type="ECO:0000256" key="1">
    <source>
        <dbReference type="SAM" id="MobiDB-lite"/>
    </source>
</evidence>